<dbReference type="Gene3D" id="3.90.550.10">
    <property type="entry name" value="Spore Coat Polysaccharide Biosynthesis Protein SpsA, Chain A"/>
    <property type="match status" value="1"/>
</dbReference>
<organism evidence="2 3">
    <name type="scientific">Ilyobacter polytropus (strain ATCC 51220 / DSM 2926 / LMG 16218 / CuHBu1)</name>
    <dbReference type="NCBI Taxonomy" id="572544"/>
    <lineage>
        <taxon>Bacteria</taxon>
        <taxon>Fusobacteriati</taxon>
        <taxon>Fusobacteriota</taxon>
        <taxon>Fusobacteriia</taxon>
        <taxon>Fusobacteriales</taxon>
        <taxon>Fusobacteriaceae</taxon>
        <taxon>Ilyobacter</taxon>
    </lineage>
</organism>
<dbReference type="OrthoDB" id="9807674at2"/>
<dbReference type="RefSeq" id="WP_013387267.1">
    <property type="nucleotide sequence ID" value="NC_014632.1"/>
</dbReference>
<dbReference type="eggNOG" id="COG1215">
    <property type="taxonomic scope" value="Bacteria"/>
</dbReference>
<dbReference type="Proteomes" id="UP000006875">
    <property type="component" value="Chromosome"/>
</dbReference>
<dbReference type="InterPro" id="IPR001173">
    <property type="entry name" value="Glyco_trans_2-like"/>
</dbReference>
<dbReference type="STRING" id="572544.Ilyop_0811"/>
<evidence type="ECO:0000313" key="2">
    <source>
        <dbReference type="EMBL" id="ADO82597.1"/>
    </source>
</evidence>
<dbReference type="Pfam" id="PF00535">
    <property type="entry name" value="Glycos_transf_2"/>
    <property type="match status" value="1"/>
</dbReference>
<gene>
    <name evidence="2" type="ordered locus">Ilyop_0811</name>
</gene>
<dbReference type="PANTHER" id="PTHR22916:SF3">
    <property type="entry name" value="UDP-GLCNAC:BETAGAL BETA-1,3-N-ACETYLGLUCOSAMINYLTRANSFERASE-LIKE PROTEIN 1"/>
    <property type="match status" value="1"/>
</dbReference>
<dbReference type="KEGG" id="ipo:Ilyop_0811"/>
<keyword evidence="3" id="KW-1185">Reference proteome</keyword>
<keyword evidence="2" id="KW-0808">Transferase</keyword>
<sequence length="314" mass="37265">MESESLISVIIPFYNIGDYIKKTVQSLESQTYKKFEVIFVNDGSTDRSLKILKAELKEVTFDYKIIILPENKGLSNARNRGVSSSKGEYIYFLDADDYLENNAFEKVMEMFKAHNTDAVFFQFKRVDENGNVLKNYNESFKDVNKIESSRDILFKYINLEIFICSCSIVYRKKTINNLFFNEISYIEDQDFNIRALINSNKVGYINSQIFNYCQREGSLMNRKFNLNILDKIKLFDIFYQEYEVKDKELSELFLKRRAKEVLWITRAYIKEEKKIKAGEIKKYIEKNFPSLYVRIVQTSKINRKNLIRFKRSAM</sequence>
<dbReference type="CAZy" id="GT2">
    <property type="family name" value="Glycosyltransferase Family 2"/>
</dbReference>
<dbReference type="PANTHER" id="PTHR22916">
    <property type="entry name" value="GLYCOSYLTRANSFERASE"/>
    <property type="match status" value="1"/>
</dbReference>
<feature type="domain" description="Glycosyltransferase 2-like" evidence="1">
    <location>
        <begin position="8"/>
        <end position="173"/>
    </location>
</feature>
<name>E3H7B6_ILYPC</name>
<proteinExistence type="predicted"/>
<evidence type="ECO:0000313" key="3">
    <source>
        <dbReference type="Proteomes" id="UP000006875"/>
    </source>
</evidence>
<accession>E3H7B6</accession>
<evidence type="ECO:0000259" key="1">
    <source>
        <dbReference type="Pfam" id="PF00535"/>
    </source>
</evidence>
<dbReference type="SUPFAM" id="SSF53448">
    <property type="entry name" value="Nucleotide-diphospho-sugar transferases"/>
    <property type="match status" value="1"/>
</dbReference>
<protein>
    <submittedName>
        <fullName evidence="2">Glycosyl transferase family 2</fullName>
    </submittedName>
</protein>
<dbReference type="EMBL" id="CP002281">
    <property type="protein sequence ID" value="ADO82597.1"/>
    <property type="molecule type" value="Genomic_DNA"/>
</dbReference>
<reference evidence="2 3" key="1">
    <citation type="journal article" date="2010" name="Stand. Genomic Sci.">
        <title>Complete genome sequence of Ilyobacter polytropus type strain (CuHbu1).</title>
        <authorList>
            <person name="Sikorski J."/>
            <person name="Chertkov O."/>
            <person name="Lapidus A."/>
            <person name="Nolan M."/>
            <person name="Lucas S."/>
            <person name="Del Rio T.G."/>
            <person name="Tice H."/>
            <person name="Cheng J.F."/>
            <person name="Tapia R."/>
            <person name="Han C."/>
            <person name="Goodwin L."/>
            <person name="Pitluck S."/>
            <person name="Liolios K."/>
            <person name="Ivanova N."/>
            <person name="Mavromatis K."/>
            <person name="Mikhailova N."/>
            <person name="Pati A."/>
            <person name="Chen A."/>
            <person name="Palaniappan K."/>
            <person name="Land M."/>
            <person name="Hauser L."/>
            <person name="Chang Y.J."/>
            <person name="Jeffries C.D."/>
            <person name="Brambilla E."/>
            <person name="Yasawong M."/>
            <person name="Rohde M."/>
            <person name="Pukall R."/>
            <person name="Spring S."/>
            <person name="Goker M."/>
            <person name="Woyke T."/>
            <person name="Bristow J."/>
            <person name="Eisen J.A."/>
            <person name="Markowitz V."/>
            <person name="Hugenholtz P."/>
            <person name="Kyrpides N.C."/>
            <person name="Klenk H.P."/>
        </authorList>
    </citation>
    <scope>NUCLEOTIDE SEQUENCE [LARGE SCALE GENOMIC DNA]</scope>
    <source>
        <strain evidence="3">ATCC 51220 / DSM 2926 / LMG 16218 / CuHBu1</strain>
    </source>
</reference>
<dbReference type="AlphaFoldDB" id="E3H7B6"/>
<dbReference type="GO" id="GO:0016758">
    <property type="term" value="F:hexosyltransferase activity"/>
    <property type="evidence" value="ECO:0007669"/>
    <property type="project" value="UniProtKB-ARBA"/>
</dbReference>
<dbReference type="InterPro" id="IPR029044">
    <property type="entry name" value="Nucleotide-diphossugar_trans"/>
</dbReference>
<dbReference type="HOGENOM" id="CLU_025996_25_0_0"/>